<reference evidence="2" key="1">
    <citation type="submission" date="2016-10" db="EMBL/GenBank/DDBJ databases">
        <authorList>
            <person name="Varghese N."/>
            <person name="Submissions S."/>
        </authorList>
    </citation>
    <scope>NUCLEOTIDE SEQUENCE [LARGE SCALE GENOMIC DNA]</scope>
    <source>
        <strain evidence="2">DSM 25811 / CCM 8410 / LMG 26954 / E90</strain>
    </source>
</reference>
<evidence type="ECO:0000313" key="1">
    <source>
        <dbReference type="EMBL" id="SDD09954.1"/>
    </source>
</evidence>
<evidence type="ECO:0008006" key="3">
    <source>
        <dbReference type="Google" id="ProtNLM"/>
    </source>
</evidence>
<dbReference type="EMBL" id="FMZO01000006">
    <property type="protein sequence ID" value="SDD09954.1"/>
    <property type="molecule type" value="Genomic_DNA"/>
</dbReference>
<accession>A0A1G6RZX8</accession>
<evidence type="ECO:0000313" key="2">
    <source>
        <dbReference type="Proteomes" id="UP000198757"/>
    </source>
</evidence>
<sequence>MLLSNVHTLYSQGCISYSRKVNDVSNPKPLLTTSGNRTINNVCYTELTNINWMLRIKPRLYFANDGDNGPHYNPDNGNIVLDTNFLNDIIRVYGLAPEKAGFIYGSVIPFLIAHEAAHAKTHSMGWNFNRDRAVKANELFADFCAGMYACLQRMLVNVQSDTRYYGANDISSIIDLFQSLGDDSFTDPQHHATANERKTAVTAGYNYLSDYIFRYQCYYRTNAIPPVDNADVYSNANKMLDGLF</sequence>
<dbReference type="Proteomes" id="UP000198757">
    <property type="component" value="Unassembled WGS sequence"/>
</dbReference>
<dbReference type="AlphaFoldDB" id="A0A1G6RZX8"/>
<name>A0A1G6RZX8_NIADE</name>
<keyword evidence="2" id="KW-1185">Reference proteome</keyword>
<protein>
    <recommendedName>
        <fullName evidence="3">Metalloprotease</fullName>
    </recommendedName>
</protein>
<organism evidence="1 2">
    <name type="scientific">Niabella drilacis (strain DSM 25811 / CCM 8410 / CCUG 62505 / LMG 26954 / E90)</name>
    <dbReference type="NCBI Taxonomy" id="1285928"/>
    <lineage>
        <taxon>Bacteria</taxon>
        <taxon>Pseudomonadati</taxon>
        <taxon>Bacteroidota</taxon>
        <taxon>Chitinophagia</taxon>
        <taxon>Chitinophagales</taxon>
        <taxon>Chitinophagaceae</taxon>
        <taxon>Niabella</taxon>
    </lineage>
</organism>
<gene>
    <name evidence="1" type="ORF">SAMN04487894_10620</name>
</gene>
<dbReference type="STRING" id="1285928.SAMN04487894_10620"/>
<proteinExistence type="predicted"/>